<sequence length="49" mass="5705">MCRIFLALSIGDFFCFLGCLFCKNKVLILRSWFYSVLCVCFIKVTQVKS</sequence>
<evidence type="ECO:0000313" key="1">
    <source>
        <dbReference type="EMBL" id="MBX34757.1"/>
    </source>
</evidence>
<proteinExistence type="predicted"/>
<reference evidence="1" key="1">
    <citation type="submission" date="2018-02" db="EMBL/GenBank/DDBJ databases">
        <title>Rhizophora mucronata_Transcriptome.</title>
        <authorList>
            <person name="Meera S.P."/>
            <person name="Sreeshan A."/>
            <person name="Augustine A."/>
        </authorList>
    </citation>
    <scope>NUCLEOTIDE SEQUENCE</scope>
    <source>
        <tissue evidence="1">Leaf</tissue>
    </source>
</reference>
<name>A0A2P2MX04_RHIMU</name>
<organism evidence="1">
    <name type="scientific">Rhizophora mucronata</name>
    <name type="common">Asiatic mangrove</name>
    <dbReference type="NCBI Taxonomy" id="61149"/>
    <lineage>
        <taxon>Eukaryota</taxon>
        <taxon>Viridiplantae</taxon>
        <taxon>Streptophyta</taxon>
        <taxon>Embryophyta</taxon>
        <taxon>Tracheophyta</taxon>
        <taxon>Spermatophyta</taxon>
        <taxon>Magnoliopsida</taxon>
        <taxon>eudicotyledons</taxon>
        <taxon>Gunneridae</taxon>
        <taxon>Pentapetalae</taxon>
        <taxon>rosids</taxon>
        <taxon>fabids</taxon>
        <taxon>Malpighiales</taxon>
        <taxon>Rhizophoraceae</taxon>
        <taxon>Rhizophora</taxon>
    </lineage>
</organism>
<dbReference type="AlphaFoldDB" id="A0A2P2MX04"/>
<dbReference type="EMBL" id="GGEC01054273">
    <property type="protein sequence ID" value="MBX34757.1"/>
    <property type="molecule type" value="Transcribed_RNA"/>
</dbReference>
<protein>
    <submittedName>
        <fullName evidence="1">Uncharacterized protein</fullName>
    </submittedName>
</protein>
<accession>A0A2P2MX04</accession>